<proteinExistence type="predicted"/>
<reference evidence="3" key="1">
    <citation type="submission" date="2018-11" db="EMBL/GenBank/DDBJ databases">
        <title>Complete genome sequence of Paenibacillus sp. ML311-T8.</title>
        <authorList>
            <person name="Nam Y.-D."/>
            <person name="Kang J."/>
            <person name="Chung W.-H."/>
            <person name="Park Y.S."/>
        </authorList>
    </citation>
    <scope>NUCLEOTIDE SEQUENCE [LARGE SCALE GENOMIC DNA]</scope>
    <source>
        <strain evidence="3">ML311-T8</strain>
    </source>
</reference>
<evidence type="ECO:0000313" key="2">
    <source>
        <dbReference type="EMBL" id="QGQ96615.1"/>
    </source>
</evidence>
<dbReference type="KEGG" id="ppsc:EHS13_17895"/>
<dbReference type="OrthoDB" id="9787346at2"/>
<dbReference type="RefSeq" id="WP_155701687.1">
    <property type="nucleotide sequence ID" value="NZ_CP034235.1"/>
</dbReference>
<keyword evidence="1" id="KW-0472">Membrane</keyword>
<keyword evidence="1" id="KW-0812">Transmembrane</keyword>
<evidence type="ECO:0000313" key="3">
    <source>
        <dbReference type="Proteomes" id="UP000426246"/>
    </source>
</evidence>
<sequence>MIGNSSAIHSGLWGFIIGGGGIGIGGLAAYFLLYLHRVILPLLIISAVGMIFTLVLFEIVPESIQLGGIFLTFIGITTGYILAKQIDRLFHRIIIITNDPRKDIYIRSGIVLTFAIALHNFPSGIALGSSLEGITLGIPFVLSRISPWDCV</sequence>
<feature type="transmembrane region" description="Helical" evidence="1">
    <location>
        <begin position="104"/>
        <end position="121"/>
    </location>
</feature>
<accession>A0A6B8RM53</accession>
<keyword evidence="3" id="KW-1185">Reference proteome</keyword>
<dbReference type="AlphaFoldDB" id="A0A6B8RM53"/>
<protein>
    <recommendedName>
        <fullName evidence="4">ZIP family metal transporter</fullName>
    </recommendedName>
</protein>
<name>A0A6B8RM53_9BACL</name>
<organism evidence="2 3">
    <name type="scientific">Paenibacillus psychroresistens</name>
    <dbReference type="NCBI Taxonomy" id="1778678"/>
    <lineage>
        <taxon>Bacteria</taxon>
        <taxon>Bacillati</taxon>
        <taxon>Bacillota</taxon>
        <taxon>Bacilli</taxon>
        <taxon>Bacillales</taxon>
        <taxon>Paenibacillaceae</taxon>
        <taxon>Paenibacillus</taxon>
    </lineage>
</organism>
<evidence type="ECO:0008006" key="4">
    <source>
        <dbReference type="Google" id="ProtNLM"/>
    </source>
</evidence>
<feature type="transmembrane region" description="Helical" evidence="1">
    <location>
        <begin position="12"/>
        <end position="33"/>
    </location>
</feature>
<dbReference type="EMBL" id="CP034235">
    <property type="protein sequence ID" value="QGQ96615.1"/>
    <property type="molecule type" value="Genomic_DNA"/>
</dbReference>
<dbReference type="Proteomes" id="UP000426246">
    <property type="component" value="Chromosome"/>
</dbReference>
<feature type="transmembrane region" description="Helical" evidence="1">
    <location>
        <begin position="63"/>
        <end position="83"/>
    </location>
</feature>
<gene>
    <name evidence="2" type="ORF">EHS13_17895</name>
</gene>
<keyword evidence="1" id="KW-1133">Transmembrane helix</keyword>
<evidence type="ECO:0000256" key="1">
    <source>
        <dbReference type="SAM" id="Phobius"/>
    </source>
</evidence>
<feature type="transmembrane region" description="Helical" evidence="1">
    <location>
        <begin position="38"/>
        <end position="57"/>
    </location>
</feature>